<feature type="domain" description="Protein kinase" evidence="1">
    <location>
        <begin position="1"/>
        <end position="161"/>
    </location>
</feature>
<organism evidence="2 3">
    <name type="scientific">Ilex paraguariensis</name>
    <name type="common">yerba mate</name>
    <dbReference type="NCBI Taxonomy" id="185542"/>
    <lineage>
        <taxon>Eukaryota</taxon>
        <taxon>Viridiplantae</taxon>
        <taxon>Streptophyta</taxon>
        <taxon>Embryophyta</taxon>
        <taxon>Tracheophyta</taxon>
        <taxon>Spermatophyta</taxon>
        <taxon>Magnoliopsida</taxon>
        <taxon>eudicotyledons</taxon>
        <taxon>Gunneridae</taxon>
        <taxon>Pentapetalae</taxon>
        <taxon>asterids</taxon>
        <taxon>campanulids</taxon>
        <taxon>Aquifoliales</taxon>
        <taxon>Aquifoliaceae</taxon>
        <taxon>Ilex</taxon>
    </lineage>
</organism>
<accession>A0ABC8R8E3</accession>
<dbReference type="InterPro" id="IPR051681">
    <property type="entry name" value="Ser/Thr_Kinases-Pseudokinases"/>
</dbReference>
<gene>
    <name evidence="2" type="ORF">ILEXP_LOCUS8819</name>
</gene>
<evidence type="ECO:0000313" key="2">
    <source>
        <dbReference type="EMBL" id="CAK9141256.1"/>
    </source>
</evidence>
<dbReference type="EMBL" id="CAUOFW020001114">
    <property type="protein sequence ID" value="CAK9141256.1"/>
    <property type="molecule type" value="Genomic_DNA"/>
</dbReference>
<dbReference type="AlphaFoldDB" id="A0ABC8R8E3"/>
<dbReference type="InterPro" id="IPR011009">
    <property type="entry name" value="Kinase-like_dom_sf"/>
</dbReference>
<dbReference type="PROSITE" id="PS50011">
    <property type="entry name" value="PROTEIN_KINASE_DOM"/>
    <property type="match status" value="1"/>
</dbReference>
<dbReference type="InterPro" id="IPR001245">
    <property type="entry name" value="Ser-Thr/Tyr_kinase_cat_dom"/>
</dbReference>
<dbReference type="Pfam" id="PF07714">
    <property type="entry name" value="PK_Tyr_Ser-Thr"/>
    <property type="match status" value="1"/>
</dbReference>
<sequence length="161" mass="18665">MKQFVAARRKSNVYCVIIEYLLEGSLRAFLHKLEQKSLPLQELTTLALDIACGMEYIHSQGVFHMNLISENILINQEFQLKIADFGIACEEVYRDLLADDPGNYRWMPPEMIKRVGRDLLHSSREPLDMNLRPVFPRDCPPAMGALIEKCWSLKPEKRPEF</sequence>
<dbReference type="Proteomes" id="UP001642360">
    <property type="component" value="Unassembled WGS sequence"/>
</dbReference>
<proteinExistence type="predicted"/>
<dbReference type="PANTHER" id="PTHR44329:SF73">
    <property type="entry name" value="OS01G0201200 PROTEIN"/>
    <property type="match status" value="1"/>
</dbReference>
<protein>
    <recommendedName>
        <fullName evidence="1">Protein kinase domain-containing protein</fullName>
    </recommendedName>
</protein>
<keyword evidence="3" id="KW-1185">Reference proteome</keyword>
<evidence type="ECO:0000313" key="3">
    <source>
        <dbReference type="Proteomes" id="UP001642360"/>
    </source>
</evidence>
<dbReference type="Gene3D" id="1.10.510.10">
    <property type="entry name" value="Transferase(Phosphotransferase) domain 1"/>
    <property type="match status" value="1"/>
</dbReference>
<comment type="caution">
    <text evidence="2">The sequence shown here is derived from an EMBL/GenBank/DDBJ whole genome shotgun (WGS) entry which is preliminary data.</text>
</comment>
<evidence type="ECO:0000259" key="1">
    <source>
        <dbReference type="PROSITE" id="PS50011"/>
    </source>
</evidence>
<dbReference type="SUPFAM" id="SSF56112">
    <property type="entry name" value="Protein kinase-like (PK-like)"/>
    <property type="match status" value="1"/>
</dbReference>
<dbReference type="PANTHER" id="PTHR44329">
    <property type="entry name" value="SERINE/THREONINE-PROTEIN KINASE TNNI3K-RELATED"/>
    <property type="match status" value="1"/>
</dbReference>
<reference evidence="2 3" key="1">
    <citation type="submission" date="2024-02" db="EMBL/GenBank/DDBJ databases">
        <authorList>
            <person name="Vignale AGUSTIN F."/>
            <person name="Sosa J E."/>
            <person name="Modenutti C."/>
        </authorList>
    </citation>
    <scope>NUCLEOTIDE SEQUENCE [LARGE SCALE GENOMIC DNA]</scope>
</reference>
<dbReference type="InterPro" id="IPR000719">
    <property type="entry name" value="Prot_kinase_dom"/>
</dbReference>
<name>A0ABC8R8E3_9AQUA</name>